<sequence>MSIHSDDCVILTDDDVITDAPSSTMSLWTWSGHFPSISFSYSQKPTGASLQTQGKYSDESVCCTLGWESVSAFEVWIINHSAGIDAVFGSNFTIPEGVHQDLFSVPAKLPDE</sequence>
<name>V9F541_PHYNI</name>
<keyword evidence="2" id="KW-1185">Reference proteome</keyword>
<protein>
    <submittedName>
        <fullName evidence="1">Uncharacterized protein</fullName>
    </submittedName>
</protein>
<evidence type="ECO:0000313" key="1">
    <source>
        <dbReference type="EMBL" id="ETI46206.1"/>
    </source>
</evidence>
<evidence type="ECO:0000313" key="2">
    <source>
        <dbReference type="Proteomes" id="UP000018721"/>
    </source>
</evidence>
<feature type="non-terminal residue" evidence="1">
    <location>
        <position position="112"/>
    </location>
</feature>
<accession>V9F541</accession>
<dbReference type="EMBL" id="ANIZ01001605">
    <property type="protein sequence ID" value="ETI46206.1"/>
    <property type="molecule type" value="Genomic_DNA"/>
</dbReference>
<organism evidence="1 2">
    <name type="scientific">Phytophthora nicotianae P1569</name>
    <dbReference type="NCBI Taxonomy" id="1317065"/>
    <lineage>
        <taxon>Eukaryota</taxon>
        <taxon>Sar</taxon>
        <taxon>Stramenopiles</taxon>
        <taxon>Oomycota</taxon>
        <taxon>Peronosporomycetes</taxon>
        <taxon>Peronosporales</taxon>
        <taxon>Peronosporaceae</taxon>
        <taxon>Phytophthora</taxon>
    </lineage>
</organism>
<comment type="caution">
    <text evidence="1">The sequence shown here is derived from an EMBL/GenBank/DDBJ whole genome shotgun (WGS) entry which is preliminary data.</text>
</comment>
<gene>
    <name evidence="1" type="ORF">F443_09389</name>
</gene>
<proteinExistence type="predicted"/>
<dbReference type="HOGENOM" id="CLU_2152427_0_0_1"/>
<dbReference type="Proteomes" id="UP000018721">
    <property type="component" value="Unassembled WGS sequence"/>
</dbReference>
<dbReference type="AlphaFoldDB" id="V9F541"/>
<reference evidence="1 2" key="1">
    <citation type="submission" date="2013-11" db="EMBL/GenBank/DDBJ databases">
        <title>The Genome Sequence of Phytophthora parasitica P1569.</title>
        <authorList>
            <consortium name="The Broad Institute Genomics Platform"/>
            <person name="Russ C."/>
            <person name="Tyler B."/>
            <person name="Panabieres F."/>
            <person name="Shan W."/>
            <person name="Tripathy S."/>
            <person name="Grunwald N."/>
            <person name="Machado M."/>
            <person name="Johnson C.S."/>
            <person name="Arredondo F."/>
            <person name="Hong C."/>
            <person name="Coffey M."/>
            <person name="Young S.K."/>
            <person name="Zeng Q."/>
            <person name="Gargeya S."/>
            <person name="Fitzgerald M."/>
            <person name="Abouelleil A."/>
            <person name="Alvarado L."/>
            <person name="Chapman S.B."/>
            <person name="Gainer-Dewar J."/>
            <person name="Goldberg J."/>
            <person name="Griggs A."/>
            <person name="Gujja S."/>
            <person name="Hansen M."/>
            <person name="Howarth C."/>
            <person name="Imamovic A."/>
            <person name="Ireland A."/>
            <person name="Larimer J."/>
            <person name="McCowan C."/>
            <person name="Murphy C."/>
            <person name="Pearson M."/>
            <person name="Poon T.W."/>
            <person name="Priest M."/>
            <person name="Roberts A."/>
            <person name="Saif S."/>
            <person name="Shea T."/>
            <person name="Sykes S."/>
            <person name="Wortman J."/>
            <person name="Nusbaum C."/>
            <person name="Birren B."/>
        </authorList>
    </citation>
    <scope>NUCLEOTIDE SEQUENCE [LARGE SCALE GENOMIC DNA]</scope>
    <source>
        <strain evidence="1 2">P1569</strain>
    </source>
</reference>